<dbReference type="EMBL" id="VTUW01000076">
    <property type="protein sequence ID" value="KAA1174614.1"/>
    <property type="molecule type" value="Genomic_DNA"/>
</dbReference>
<comment type="caution">
    <text evidence="2">The sequence shown here is derived from an EMBL/GenBank/DDBJ whole genome shotgun (WGS) entry which is preliminary data.</text>
</comment>
<feature type="transmembrane region" description="Helical" evidence="1">
    <location>
        <begin position="46"/>
        <end position="68"/>
    </location>
</feature>
<keyword evidence="1" id="KW-1133">Transmembrane helix</keyword>
<protein>
    <submittedName>
        <fullName evidence="2">Uncharacterized protein</fullName>
    </submittedName>
</protein>
<proteinExistence type="predicted"/>
<keyword evidence="1" id="KW-0472">Membrane</keyword>
<evidence type="ECO:0000313" key="2">
    <source>
        <dbReference type="EMBL" id="KAA1174614.1"/>
    </source>
</evidence>
<evidence type="ECO:0000256" key="1">
    <source>
        <dbReference type="SAM" id="Phobius"/>
    </source>
</evidence>
<dbReference type="RefSeq" id="WP_149617553.1">
    <property type="nucleotide sequence ID" value="NZ_CAWPFF010000121.1"/>
</dbReference>
<dbReference type="Proteomes" id="UP000322184">
    <property type="component" value="Unassembled WGS sequence"/>
</dbReference>
<feature type="transmembrane region" description="Helical" evidence="1">
    <location>
        <begin position="21"/>
        <end position="40"/>
    </location>
</feature>
<keyword evidence="1" id="KW-0812">Transmembrane</keyword>
<gene>
    <name evidence="2" type="ORF">F0L16_20850</name>
</gene>
<sequence>MNNKNVTKGFFKNMFYSLFKDFFWSNILAFAVFLWGIISVCFFSNSWGIAFCIGNFIIIVLYFYFIYLSEKKKG</sequence>
<evidence type="ECO:0000313" key="3">
    <source>
        <dbReference type="Proteomes" id="UP000322184"/>
    </source>
</evidence>
<dbReference type="AlphaFoldDB" id="A0A5B0VJG4"/>
<reference evidence="2 3" key="1">
    <citation type="submission" date="2019-09" db="EMBL/GenBank/DDBJ databases">
        <title>Whole genome sequence of Photorhabdus heterorhabditis strain ETL (Enterobacteriales: Enterobacteriaceae) a bacterial symbiont of Heterorhabditis zealandica strain ETL (Rhabditida: Heterorhabditidae).</title>
        <authorList>
            <person name="Lulamba T.E."/>
            <person name="Serepa-Dlamini M.H."/>
        </authorList>
    </citation>
    <scope>NUCLEOTIDE SEQUENCE [LARGE SCALE GENOMIC DNA]</scope>
    <source>
        <strain evidence="2 3">ETL</strain>
    </source>
</reference>
<accession>A0A5B0VJG4</accession>
<organism evidence="2 3">
    <name type="scientific">Photorhabdus heterorhabditis</name>
    <dbReference type="NCBI Taxonomy" id="880156"/>
    <lineage>
        <taxon>Bacteria</taxon>
        <taxon>Pseudomonadati</taxon>
        <taxon>Pseudomonadota</taxon>
        <taxon>Gammaproteobacteria</taxon>
        <taxon>Enterobacterales</taxon>
        <taxon>Morganellaceae</taxon>
        <taxon>Photorhabdus</taxon>
    </lineage>
</organism>
<name>A0A5B0VJG4_9GAMM</name>